<feature type="region of interest" description="Disordered" evidence="7">
    <location>
        <begin position="203"/>
        <end position="277"/>
    </location>
</feature>
<name>A0A150GX59_GONPE</name>
<keyword evidence="9" id="KW-1185">Reference proteome</keyword>
<keyword evidence="5 6" id="KW-0472">Membrane</keyword>
<feature type="compositionally biased region" description="Basic residues" evidence="7">
    <location>
        <begin position="228"/>
        <end position="237"/>
    </location>
</feature>
<reference evidence="9" key="1">
    <citation type="journal article" date="2016" name="Nat. Commun.">
        <title>The Gonium pectorale genome demonstrates co-option of cell cycle regulation during the evolution of multicellularity.</title>
        <authorList>
            <person name="Hanschen E.R."/>
            <person name="Marriage T.N."/>
            <person name="Ferris P.J."/>
            <person name="Hamaji T."/>
            <person name="Toyoda A."/>
            <person name="Fujiyama A."/>
            <person name="Neme R."/>
            <person name="Noguchi H."/>
            <person name="Minakuchi Y."/>
            <person name="Suzuki M."/>
            <person name="Kawai-Toyooka H."/>
            <person name="Smith D.R."/>
            <person name="Sparks H."/>
            <person name="Anderson J."/>
            <person name="Bakaric R."/>
            <person name="Luria V."/>
            <person name="Karger A."/>
            <person name="Kirschner M.W."/>
            <person name="Durand P.M."/>
            <person name="Michod R.E."/>
            <person name="Nozaki H."/>
            <person name="Olson B.J."/>
        </authorList>
    </citation>
    <scope>NUCLEOTIDE SEQUENCE [LARGE SCALE GENOMIC DNA]</scope>
    <source>
        <strain evidence="9">NIES-2863</strain>
    </source>
</reference>
<dbReference type="Proteomes" id="UP000075714">
    <property type="component" value="Unassembled WGS sequence"/>
</dbReference>
<evidence type="ECO:0000256" key="6">
    <source>
        <dbReference type="RuleBase" id="RU363053"/>
    </source>
</evidence>
<accession>A0A150GX59</accession>
<dbReference type="GO" id="GO:0005737">
    <property type="term" value="C:cytoplasm"/>
    <property type="evidence" value="ECO:0007669"/>
    <property type="project" value="TreeGrafter"/>
</dbReference>
<evidence type="ECO:0000256" key="2">
    <source>
        <dbReference type="ARBA" id="ARBA00006824"/>
    </source>
</evidence>
<protein>
    <recommendedName>
        <fullName evidence="10">Peroxisomal membrane protein MPV17</fullName>
    </recommendedName>
</protein>
<comment type="caution">
    <text evidence="8">The sequence shown here is derived from an EMBL/GenBank/DDBJ whole genome shotgun (WGS) entry which is preliminary data.</text>
</comment>
<evidence type="ECO:0000256" key="5">
    <source>
        <dbReference type="ARBA" id="ARBA00023136"/>
    </source>
</evidence>
<dbReference type="GO" id="GO:0016020">
    <property type="term" value="C:membrane"/>
    <property type="evidence" value="ECO:0007669"/>
    <property type="project" value="UniProtKB-SubCell"/>
</dbReference>
<feature type="transmembrane region" description="Helical" evidence="6">
    <location>
        <begin position="115"/>
        <end position="136"/>
    </location>
</feature>
<dbReference type="STRING" id="33097.A0A150GX59"/>
<feature type="compositionally biased region" description="Basic and acidic residues" evidence="7">
    <location>
        <begin position="215"/>
        <end position="227"/>
    </location>
</feature>
<evidence type="ECO:0000256" key="4">
    <source>
        <dbReference type="ARBA" id="ARBA00022989"/>
    </source>
</evidence>
<feature type="compositionally biased region" description="Low complexity" evidence="7">
    <location>
        <begin position="203"/>
        <end position="214"/>
    </location>
</feature>
<feature type="transmembrane region" description="Helical" evidence="6">
    <location>
        <begin position="68"/>
        <end position="89"/>
    </location>
</feature>
<dbReference type="Pfam" id="PF04117">
    <property type="entry name" value="Mpv17_PMP22"/>
    <property type="match status" value="1"/>
</dbReference>
<evidence type="ECO:0008006" key="10">
    <source>
        <dbReference type="Google" id="ProtNLM"/>
    </source>
</evidence>
<evidence type="ECO:0000313" key="8">
    <source>
        <dbReference type="EMBL" id="KXZ54268.1"/>
    </source>
</evidence>
<gene>
    <name evidence="8" type="ORF">GPECTOR_5g357</name>
</gene>
<comment type="similarity">
    <text evidence="2 6">Belongs to the peroxisomal membrane protein PXMP2/4 family.</text>
</comment>
<dbReference type="AlphaFoldDB" id="A0A150GX59"/>
<keyword evidence="4 6" id="KW-1133">Transmembrane helix</keyword>
<dbReference type="PANTHER" id="PTHR11266:SF17">
    <property type="entry name" value="PROTEIN MPV17"/>
    <property type="match status" value="1"/>
</dbReference>
<sequence>MAAALTVSGAGPFNRAWFSRAWNAYETQLRKRPVLTQAMSSALLWGVGDGMAQRIERGGRGDVDARRVAMTAAFGGALIGPAGHCWYQLLEHLVLKLGLACSTKSMLLKVAVDNLLYSPCYVFVFFAYGCLAIDGLSREAFTAKLRSEFVPTMLAEALVWPPYMAAVFSRVPVQHQLLAVNIATLFDVCFLSWARTRNGEAESTAATATAAAEGAAREAADARERQRQGKRSGAGKRRVQEAEASGAGSASGGGGDWLSYGAQAPQDQPPPRSAAEARRRELAACLWDATPQPSLGHRALMAASATCNSTGNGGGIFW</sequence>
<evidence type="ECO:0000313" key="9">
    <source>
        <dbReference type="Proteomes" id="UP000075714"/>
    </source>
</evidence>
<keyword evidence="3 6" id="KW-0812">Transmembrane</keyword>
<proteinExistence type="inferred from homology"/>
<dbReference type="PANTHER" id="PTHR11266">
    <property type="entry name" value="PEROXISOMAL MEMBRANE PROTEIN 2, PXMP2 MPV17"/>
    <property type="match status" value="1"/>
</dbReference>
<evidence type="ECO:0000256" key="3">
    <source>
        <dbReference type="ARBA" id="ARBA00022692"/>
    </source>
</evidence>
<dbReference type="OrthoDB" id="10267969at2759"/>
<dbReference type="EMBL" id="LSYV01000006">
    <property type="protein sequence ID" value="KXZ54268.1"/>
    <property type="molecule type" value="Genomic_DNA"/>
</dbReference>
<organism evidence="8 9">
    <name type="scientific">Gonium pectorale</name>
    <name type="common">Green alga</name>
    <dbReference type="NCBI Taxonomy" id="33097"/>
    <lineage>
        <taxon>Eukaryota</taxon>
        <taxon>Viridiplantae</taxon>
        <taxon>Chlorophyta</taxon>
        <taxon>core chlorophytes</taxon>
        <taxon>Chlorophyceae</taxon>
        <taxon>CS clade</taxon>
        <taxon>Chlamydomonadales</taxon>
        <taxon>Volvocaceae</taxon>
        <taxon>Gonium</taxon>
    </lineage>
</organism>
<comment type="subcellular location">
    <subcellularLocation>
        <location evidence="1">Membrane</location>
        <topology evidence="1">Multi-pass membrane protein</topology>
    </subcellularLocation>
</comment>
<evidence type="ECO:0000256" key="1">
    <source>
        <dbReference type="ARBA" id="ARBA00004141"/>
    </source>
</evidence>
<evidence type="ECO:0000256" key="7">
    <source>
        <dbReference type="SAM" id="MobiDB-lite"/>
    </source>
</evidence>
<dbReference type="InterPro" id="IPR007248">
    <property type="entry name" value="Mpv17_PMP22"/>
</dbReference>